<protein>
    <submittedName>
        <fullName evidence="2">Uncharacterized protein</fullName>
    </submittedName>
</protein>
<feature type="region of interest" description="Disordered" evidence="1">
    <location>
        <begin position="1"/>
        <end position="31"/>
    </location>
</feature>
<gene>
    <name evidence="2" type="ORF">Tci_849990</name>
</gene>
<sequence length="201" mass="22840">IREAVKGIPGAEVSVDQESSGPPQGKPVAIEVSGDDYPKLAALSKKVERYVDSLKIGGIEDLRSDLQDRNPEIGVRINRVRANREDGRRPGRPERNQRLPRRSCRGCYRPHLPGARDPVQLGCQAAYYPHRGYLLYHRRNARPGHHGHEHFHRNDRGRYHRAGRYRGEKWYSTGRIHRHAAGPGHGLARRPRAGRPHPPQP</sequence>
<dbReference type="EMBL" id="BKCJ011063706">
    <property type="protein sequence ID" value="GFC78020.1"/>
    <property type="molecule type" value="Genomic_DNA"/>
</dbReference>
<accession>A0A699QW10</accession>
<proteinExistence type="predicted"/>
<feature type="non-terminal residue" evidence="2">
    <location>
        <position position="1"/>
    </location>
</feature>
<organism evidence="2">
    <name type="scientific">Tanacetum cinerariifolium</name>
    <name type="common">Dalmatian daisy</name>
    <name type="synonym">Chrysanthemum cinerariifolium</name>
    <dbReference type="NCBI Taxonomy" id="118510"/>
    <lineage>
        <taxon>Eukaryota</taxon>
        <taxon>Viridiplantae</taxon>
        <taxon>Streptophyta</taxon>
        <taxon>Embryophyta</taxon>
        <taxon>Tracheophyta</taxon>
        <taxon>Spermatophyta</taxon>
        <taxon>Magnoliopsida</taxon>
        <taxon>eudicotyledons</taxon>
        <taxon>Gunneridae</taxon>
        <taxon>Pentapetalae</taxon>
        <taxon>asterids</taxon>
        <taxon>campanulids</taxon>
        <taxon>Asterales</taxon>
        <taxon>Asteraceae</taxon>
        <taxon>Asteroideae</taxon>
        <taxon>Anthemideae</taxon>
        <taxon>Anthemidinae</taxon>
        <taxon>Tanacetum</taxon>
    </lineage>
</organism>
<reference evidence="2" key="1">
    <citation type="journal article" date="2019" name="Sci. Rep.">
        <title>Draft genome of Tanacetum cinerariifolium, the natural source of mosquito coil.</title>
        <authorList>
            <person name="Yamashiro T."/>
            <person name="Shiraishi A."/>
            <person name="Satake H."/>
            <person name="Nakayama K."/>
        </authorList>
    </citation>
    <scope>NUCLEOTIDE SEQUENCE</scope>
</reference>
<comment type="caution">
    <text evidence="2">The sequence shown here is derived from an EMBL/GenBank/DDBJ whole genome shotgun (WGS) entry which is preliminary data.</text>
</comment>
<dbReference type="AlphaFoldDB" id="A0A699QW10"/>
<name>A0A699QW10_TANCI</name>
<evidence type="ECO:0000313" key="2">
    <source>
        <dbReference type="EMBL" id="GFC78020.1"/>
    </source>
</evidence>
<feature type="non-terminal residue" evidence="2">
    <location>
        <position position="201"/>
    </location>
</feature>
<feature type="region of interest" description="Disordered" evidence="1">
    <location>
        <begin position="170"/>
        <end position="201"/>
    </location>
</feature>
<evidence type="ECO:0000256" key="1">
    <source>
        <dbReference type="SAM" id="MobiDB-lite"/>
    </source>
</evidence>